<accession>A0A075GX52</accession>
<reference evidence="1" key="1">
    <citation type="journal article" date="2014" name="Genome Biol. Evol.">
        <title>Pangenome evidence for extensive interdomain horizontal transfer affecting lineage core and shell genes in uncultured planktonic thaumarchaeota and euryarchaeota.</title>
        <authorList>
            <person name="Deschamps P."/>
            <person name="Zivanovic Y."/>
            <person name="Moreira D."/>
            <person name="Rodriguez-Valera F."/>
            <person name="Lopez-Garcia P."/>
        </authorList>
    </citation>
    <scope>NUCLEOTIDE SEQUENCE</scope>
</reference>
<protein>
    <submittedName>
        <fullName evidence="1">Uncharacterized protein</fullName>
    </submittedName>
</protein>
<evidence type="ECO:0000313" key="1">
    <source>
        <dbReference type="EMBL" id="AIF07500.1"/>
    </source>
</evidence>
<dbReference type="EMBL" id="KF900804">
    <property type="protein sequence ID" value="AIF07500.1"/>
    <property type="molecule type" value="Genomic_DNA"/>
</dbReference>
<dbReference type="AlphaFoldDB" id="A0A075GX52"/>
<sequence length="130" mass="14825">MSTSISDLPLSTDWCHMSGKRACFIRSLDGDWLQIPDCSIDIEIRRRLTREVVRGHEGDDIVDEGAESSEYTVRGILDDSTFLRVMTIFRSGQPYFIEPFAEKEIKVAISHIKLNGETGEFELTLIEDRV</sequence>
<organism evidence="1">
    <name type="scientific">uncultured marine group II/III euryarchaeote KM3_203_B10</name>
    <dbReference type="NCBI Taxonomy" id="1457981"/>
    <lineage>
        <taxon>Archaea</taxon>
        <taxon>Methanobacteriati</taxon>
        <taxon>Methanobacteriota</taxon>
        <taxon>environmental samples</taxon>
    </lineage>
</organism>
<name>A0A075GX52_9EURY</name>
<proteinExistence type="predicted"/>